<dbReference type="PRINTS" id="PR00092">
    <property type="entry name" value="TYROSINASE"/>
</dbReference>
<comment type="caution">
    <text evidence="14">The sequence shown here is derived from an EMBL/GenBank/DDBJ whole genome shotgun (WGS) entry which is preliminary data.</text>
</comment>
<dbReference type="GO" id="GO:0004503">
    <property type="term" value="F:tyrosinase activity"/>
    <property type="evidence" value="ECO:0007669"/>
    <property type="project" value="UniProtKB-EC"/>
</dbReference>
<dbReference type="Proteomes" id="UP001365542">
    <property type="component" value="Unassembled WGS sequence"/>
</dbReference>
<keyword evidence="11" id="KW-0732">Signal</keyword>
<dbReference type="PROSITE" id="PS00497">
    <property type="entry name" value="TYROSINASE_1"/>
    <property type="match status" value="1"/>
</dbReference>
<dbReference type="Pfam" id="PF18132">
    <property type="entry name" value="Tyrosinase_C"/>
    <property type="match status" value="1"/>
</dbReference>
<dbReference type="InterPro" id="IPR041640">
    <property type="entry name" value="Tyrosinase_C"/>
</dbReference>
<keyword evidence="6" id="KW-0186">Copper</keyword>
<keyword evidence="7" id="KW-0503">Monooxygenase</keyword>
<evidence type="ECO:0000256" key="5">
    <source>
        <dbReference type="ARBA" id="ARBA00023002"/>
    </source>
</evidence>
<feature type="domain" description="Tyrosinase copper-binding" evidence="12">
    <location>
        <begin position="124"/>
        <end position="141"/>
    </location>
</feature>
<organism evidence="14 15">
    <name type="scientific">Orbilia ellipsospora</name>
    <dbReference type="NCBI Taxonomy" id="2528407"/>
    <lineage>
        <taxon>Eukaryota</taxon>
        <taxon>Fungi</taxon>
        <taxon>Dikarya</taxon>
        <taxon>Ascomycota</taxon>
        <taxon>Pezizomycotina</taxon>
        <taxon>Orbiliomycetes</taxon>
        <taxon>Orbiliales</taxon>
        <taxon>Orbiliaceae</taxon>
        <taxon>Orbilia</taxon>
    </lineage>
</organism>
<evidence type="ECO:0000256" key="8">
    <source>
        <dbReference type="ARBA" id="ARBA00023101"/>
    </source>
</evidence>
<reference evidence="14 15" key="1">
    <citation type="submission" date="2019-10" db="EMBL/GenBank/DDBJ databases">
        <authorList>
            <person name="Palmer J.M."/>
        </authorList>
    </citation>
    <scope>NUCLEOTIDE SEQUENCE [LARGE SCALE GENOMIC DNA]</scope>
    <source>
        <strain evidence="14 15">TWF694</strain>
    </source>
</reference>
<evidence type="ECO:0000259" key="12">
    <source>
        <dbReference type="PROSITE" id="PS00497"/>
    </source>
</evidence>
<evidence type="ECO:0000256" key="3">
    <source>
        <dbReference type="ARBA" id="ARBA00011906"/>
    </source>
</evidence>
<sequence length="632" mass="68272">MVAWSSLQSTVAAATLAMGFMGADALPSEFFRRAGQSTVVVTGVTQGLGPAQGQVPLRKEIREMIANPTEFNLFVLAMQRFQSIPQSDDMGYYGIAGIHGRPFKPWNGVANAKGSMPDAGYCTHKDVLFLPWHRPYLALYEQVLWQHAKAVVDEFPAAKKAAYKNILPNFRIPYWDWATNATIPREIGEMVTIQVDGPKGKQTIANPLYSYKFTDIKEFADVVGPLANATETVRSPQEVNGKLVSDIGPLNQVMESSLGAVRNRVFEILLQFKDFNGVSTGAYNRFTHRTRDSFEGVHDDIHNAIGGPIGGIHGHMADISLAAFDPIFWLHHTNIDRLFAMWQSVNPDAYDLSGTAGFGTFSLSPGTEENLNTPLTPFHQSGSAYFTSATSGKTQTFGYAYPENNDWNVPADKRVANAIATVNRLYSDGTSAGAIGAAMLIKMPSVGGNFGTVPANQPLNIAPAPRFLSQYKDSIVVGGKYNEWNTEIQANAAALDGMFKIYVFLGDAAADMTQWDTSLNLVGSFSVLGAHKAVSKGSVPLTNALLNEVVMGEIADLQTATVTPYLTKKLNIKAVNTATGKVVDVKTVADLKVVVSTSVVTLPKSESEAPQWAASTDAITFIDVTNGVTAPK</sequence>
<evidence type="ECO:0000313" key="14">
    <source>
        <dbReference type="EMBL" id="KAK6535582.1"/>
    </source>
</evidence>
<keyword evidence="5" id="KW-0560">Oxidoreductase</keyword>
<evidence type="ECO:0000256" key="9">
    <source>
        <dbReference type="ARBA" id="ARBA00048233"/>
    </source>
</evidence>
<dbReference type="EMBL" id="JAVHJO010000010">
    <property type="protein sequence ID" value="KAK6535582.1"/>
    <property type="molecule type" value="Genomic_DNA"/>
</dbReference>
<gene>
    <name evidence="14" type="ORF">TWF694_002037</name>
</gene>
<keyword evidence="8" id="KW-0470">Melanin biosynthesis</keyword>
<dbReference type="Gene3D" id="2.60.310.20">
    <property type="match status" value="1"/>
</dbReference>
<comment type="similarity">
    <text evidence="2">Belongs to the tyrosinase family.</text>
</comment>
<feature type="signal peptide" evidence="11">
    <location>
        <begin position="1"/>
        <end position="25"/>
    </location>
</feature>
<dbReference type="Pfam" id="PF00264">
    <property type="entry name" value="Tyrosinase"/>
    <property type="match status" value="1"/>
</dbReference>
<dbReference type="PROSITE" id="PS00498">
    <property type="entry name" value="TYROSINASE_2"/>
    <property type="match status" value="1"/>
</dbReference>
<dbReference type="Gene3D" id="1.10.1280.10">
    <property type="entry name" value="Di-copper center containing domain from catechol oxidase"/>
    <property type="match status" value="1"/>
</dbReference>
<dbReference type="InterPro" id="IPR050316">
    <property type="entry name" value="Tyrosinase/Hemocyanin"/>
</dbReference>
<dbReference type="PANTHER" id="PTHR11474:SF76">
    <property type="entry name" value="SHKT DOMAIN-CONTAINING PROTEIN"/>
    <property type="match status" value="1"/>
</dbReference>
<keyword evidence="15" id="KW-1185">Reference proteome</keyword>
<feature type="domain" description="Tyrosinase copper-binding" evidence="13">
    <location>
        <begin position="325"/>
        <end position="336"/>
    </location>
</feature>
<dbReference type="InterPro" id="IPR008922">
    <property type="entry name" value="Di-copper_centre_dom_sf"/>
</dbReference>
<keyword evidence="4" id="KW-0479">Metal-binding</keyword>
<evidence type="ECO:0000256" key="4">
    <source>
        <dbReference type="ARBA" id="ARBA00022723"/>
    </source>
</evidence>
<proteinExistence type="inferred from homology"/>
<accession>A0AAV9X5N6</accession>
<dbReference type="SUPFAM" id="SSF48056">
    <property type="entry name" value="Di-copper centre-containing domain"/>
    <property type="match status" value="1"/>
</dbReference>
<evidence type="ECO:0000259" key="13">
    <source>
        <dbReference type="PROSITE" id="PS00498"/>
    </source>
</evidence>
<feature type="chain" id="PRO_5043776781" description="tyrosinase" evidence="11">
    <location>
        <begin position="26"/>
        <end position="632"/>
    </location>
</feature>
<comment type="cofactor">
    <cofactor evidence="1">
        <name>Cu(2+)</name>
        <dbReference type="ChEBI" id="CHEBI:29036"/>
    </cofactor>
</comment>
<comment type="catalytic activity">
    <reaction evidence="10">
        <text>L-tyrosine + O2 = L-dopaquinone + H2O</text>
        <dbReference type="Rhea" id="RHEA:18117"/>
        <dbReference type="ChEBI" id="CHEBI:15377"/>
        <dbReference type="ChEBI" id="CHEBI:15379"/>
        <dbReference type="ChEBI" id="CHEBI:57924"/>
        <dbReference type="ChEBI" id="CHEBI:58315"/>
        <dbReference type="EC" id="1.14.18.1"/>
    </reaction>
</comment>
<dbReference type="GO" id="GO:0046872">
    <property type="term" value="F:metal ion binding"/>
    <property type="evidence" value="ECO:0007669"/>
    <property type="project" value="UniProtKB-KW"/>
</dbReference>
<evidence type="ECO:0000256" key="6">
    <source>
        <dbReference type="ARBA" id="ARBA00023008"/>
    </source>
</evidence>
<evidence type="ECO:0000256" key="7">
    <source>
        <dbReference type="ARBA" id="ARBA00023033"/>
    </source>
</evidence>
<protein>
    <recommendedName>
        <fullName evidence="3">tyrosinase</fullName>
        <ecNumber evidence="3">1.14.18.1</ecNumber>
    </recommendedName>
</protein>
<dbReference type="GO" id="GO:0042438">
    <property type="term" value="P:melanin biosynthetic process"/>
    <property type="evidence" value="ECO:0007669"/>
    <property type="project" value="UniProtKB-KW"/>
</dbReference>
<evidence type="ECO:0000313" key="15">
    <source>
        <dbReference type="Proteomes" id="UP001365542"/>
    </source>
</evidence>
<dbReference type="EC" id="1.14.18.1" evidence="3"/>
<evidence type="ECO:0000256" key="1">
    <source>
        <dbReference type="ARBA" id="ARBA00001973"/>
    </source>
</evidence>
<evidence type="ECO:0000256" key="10">
    <source>
        <dbReference type="ARBA" id="ARBA00048881"/>
    </source>
</evidence>
<evidence type="ECO:0000256" key="2">
    <source>
        <dbReference type="ARBA" id="ARBA00009928"/>
    </source>
</evidence>
<name>A0AAV9X5N6_9PEZI</name>
<comment type="catalytic activity">
    <reaction evidence="9">
        <text>2 L-dopa + O2 = 2 L-dopaquinone + 2 H2O</text>
        <dbReference type="Rhea" id="RHEA:34287"/>
        <dbReference type="ChEBI" id="CHEBI:15377"/>
        <dbReference type="ChEBI" id="CHEBI:15379"/>
        <dbReference type="ChEBI" id="CHEBI:57504"/>
        <dbReference type="ChEBI" id="CHEBI:57924"/>
        <dbReference type="EC" id="1.14.18.1"/>
    </reaction>
</comment>
<dbReference type="PANTHER" id="PTHR11474">
    <property type="entry name" value="TYROSINASE FAMILY MEMBER"/>
    <property type="match status" value="1"/>
</dbReference>
<dbReference type="InterPro" id="IPR002227">
    <property type="entry name" value="Tyrosinase_Cu-bd"/>
</dbReference>
<evidence type="ECO:0000256" key="11">
    <source>
        <dbReference type="SAM" id="SignalP"/>
    </source>
</evidence>
<dbReference type="AlphaFoldDB" id="A0AAV9X5N6"/>